<evidence type="ECO:0000313" key="2">
    <source>
        <dbReference type="Proteomes" id="UP001283361"/>
    </source>
</evidence>
<dbReference type="AlphaFoldDB" id="A0AAE1AP27"/>
<dbReference type="EMBL" id="JAWDGP010001519">
    <property type="protein sequence ID" value="KAK3790706.1"/>
    <property type="molecule type" value="Genomic_DNA"/>
</dbReference>
<protein>
    <submittedName>
        <fullName evidence="1">Uncharacterized protein</fullName>
    </submittedName>
</protein>
<organism evidence="1 2">
    <name type="scientific">Elysia crispata</name>
    <name type="common">lettuce slug</name>
    <dbReference type="NCBI Taxonomy" id="231223"/>
    <lineage>
        <taxon>Eukaryota</taxon>
        <taxon>Metazoa</taxon>
        <taxon>Spiralia</taxon>
        <taxon>Lophotrochozoa</taxon>
        <taxon>Mollusca</taxon>
        <taxon>Gastropoda</taxon>
        <taxon>Heterobranchia</taxon>
        <taxon>Euthyneura</taxon>
        <taxon>Panpulmonata</taxon>
        <taxon>Sacoglossa</taxon>
        <taxon>Placobranchoidea</taxon>
        <taxon>Plakobranchidae</taxon>
        <taxon>Elysia</taxon>
    </lineage>
</organism>
<name>A0AAE1AP27_9GAST</name>
<sequence>MLDLTLSAAMLRGTNLRPPSPPTSRVYPWTCHISRDHGSSLRVTFTLTTVPNHHARGLHCHLQALVTFVQVLGAGTSGQARHPCVSRWNLLCPENNELEHMGLVVKDLVLIADLWHKNCSPKIWS</sequence>
<accession>A0AAE1AP27</accession>
<evidence type="ECO:0000313" key="1">
    <source>
        <dbReference type="EMBL" id="KAK3790706.1"/>
    </source>
</evidence>
<reference evidence="1" key="1">
    <citation type="journal article" date="2023" name="G3 (Bethesda)">
        <title>A reference genome for the long-term kleptoplast-retaining sea slug Elysia crispata morphotype clarki.</title>
        <authorList>
            <person name="Eastman K.E."/>
            <person name="Pendleton A.L."/>
            <person name="Shaikh M.A."/>
            <person name="Suttiyut T."/>
            <person name="Ogas R."/>
            <person name="Tomko P."/>
            <person name="Gavelis G."/>
            <person name="Widhalm J.R."/>
            <person name="Wisecaver J.H."/>
        </authorList>
    </citation>
    <scope>NUCLEOTIDE SEQUENCE</scope>
    <source>
        <strain evidence="1">ECLA1</strain>
    </source>
</reference>
<gene>
    <name evidence="1" type="ORF">RRG08_038197</name>
</gene>
<dbReference type="Proteomes" id="UP001283361">
    <property type="component" value="Unassembled WGS sequence"/>
</dbReference>
<keyword evidence="2" id="KW-1185">Reference proteome</keyword>
<proteinExistence type="predicted"/>
<comment type="caution">
    <text evidence="1">The sequence shown here is derived from an EMBL/GenBank/DDBJ whole genome shotgun (WGS) entry which is preliminary data.</text>
</comment>